<sequence>MVGNEYADASLRADPEYLDAIAEEFLNRAFPNGLPTGSRQASSTSSTAPFIPLEKGFIPESFSRQVSLPTASERPRPAPGPSSYNSLIPDMDFQDTSSGVVPKPAHTVTNRRDRTVENQRRATKLETRLMAQTKALSISQIGGTVQEDVKMEEEGAGYHDQSTHGKPSSSQRRARRRNQSANVRDQHDKRGRKKAEK</sequence>
<dbReference type="Proteomes" id="UP000799324">
    <property type="component" value="Unassembled WGS sequence"/>
</dbReference>
<keyword evidence="3" id="KW-1185">Reference proteome</keyword>
<organism evidence="2 3">
    <name type="scientific">Lophiostoma macrostomum CBS 122681</name>
    <dbReference type="NCBI Taxonomy" id="1314788"/>
    <lineage>
        <taxon>Eukaryota</taxon>
        <taxon>Fungi</taxon>
        <taxon>Dikarya</taxon>
        <taxon>Ascomycota</taxon>
        <taxon>Pezizomycotina</taxon>
        <taxon>Dothideomycetes</taxon>
        <taxon>Pleosporomycetidae</taxon>
        <taxon>Pleosporales</taxon>
        <taxon>Lophiostomataceae</taxon>
        <taxon>Lophiostoma</taxon>
    </lineage>
</organism>
<evidence type="ECO:0000256" key="1">
    <source>
        <dbReference type="SAM" id="MobiDB-lite"/>
    </source>
</evidence>
<feature type="compositionally biased region" description="Basic and acidic residues" evidence="1">
    <location>
        <begin position="147"/>
        <end position="163"/>
    </location>
</feature>
<feature type="region of interest" description="Disordered" evidence="1">
    <location>
        <begin position="139"/>
        <end position="197"/>
    </location>
</feature>
<proteinExistence type="predicted"/>
<protein>
    <submittedName>
        <fullName evidence="2">Uncharacterized protein</fullName>
    </submittedName>
</protein>
<reference evidence="2" key="1">
    <citation type="journal article" date="2020" name="Stud. Mycol.">
        <title>101 Dothideomycetes genomes: a test case for predicting lifestyles and emergence of pathogens.</title>
        <authorList>
            <person name="Haridas S."/>
            <person name="Albert R."/>
            <person name="Binder M."/>
            <person name="Bloem J."/>
            <person name="Labutti K."/>
            <person name="Salamov A."/>
            <person name="Andreopoulos B."/>
            <person name="Baker S."/>
            <person name="Barry K."/>
            <person name="Bills G."/>
            <person name="Bluhm B."/>
            <person name="Cannon C."/>
            <person name="Castanera R."/>
            <person name="Culley D."/>
            <person name="Daum C."/>
            <person name="Ezra D."/>
            <person name="Gonzalez J."/>
            <person name="Henrissat B."/>
            <person name="Kuo A."/>
            <person name="Liang C."/>
            <person name="Lipzen A."/>
            <person name="Lutzoni F."/>
            <person name="Magnuson J."/>
            <person name="Mondo S."/>
            <person name="Nolan M."/>
            <person name="Ohm R."/>
            <person name="Pangilinan J."/>
            <person name="Park H.-J."/>
            <person name="Ramirez L."/>
            <person name="Alfaro M."/>
            <person name="Sun H."/>
            <person name="Tritt A."/>
            <person name="Yoshinaga Y."/>
            <person name="Zwiers L.-H."/>
            <person name="Turgeon B."/>
            <person name="Goodwin S."/>
            <person name="Spatafora J."/>
            <person name="Crous P."/>
            <person name="Grigoriev I."/>
        </authorList>
    </citation>
    <scope>NUCLEOTIDE SEQUENCE</scope>
    <source>
        <strain evidence="2">CBS 122681</strain>
    </source>
</reference>
<name>A0A6A6T3G5_9PLEO</name>
<evidence type="ECO:0000313" key="3">
    <source>
        <dbReference type="Proteomes" id="UP000799324"/>
    </source>
</evidence>
<dbReference type="AlphaFoldDB" id="A0A6A6T3G5"/>
<feature type="region of interest" description="Disordered" evidence="1">
    <location>
        <begin position="66"/>
        <end position="119"/>
    </location>
</feature>
<gene>
    <name evidence="2" type="ORF">K491DRAFT_718053</name>
</gene>
<feature type="compositionally biased region" description="Basic and acidic residues" evidence="1">
    <location>
        <begin position="110"/>
        <end position="119"/>
    </location>
</feature>
<dbReference type="EMBL" id="MU004381">
    <property type="protein sequence ID" value="KAF2653443.1"/>
    <property type="molecule type" value="Genomic_DNA"/>
</dbReference>
<accession>A0A6A6T3G5</accession>
<evidence type="ECO:0000313" key="2">
    <source>
        <dbReference type="EMBL" id="KAF2653443.1"/>
    </source>
</evidence>